<keyword evidence="2" id="KW-1185">Reference proteome</keyword>
<evidence type="ECO:0000313" key="2">
    <source>
        <dbReference type="Proteomes" id="UP000293360"/>
    </source>
</evidence>
<reference evidence="1 2" key="1">
    <citation type="submission" date="2018-06" db="EMBL/GenBank/DDBJ databases">
        <title>Complete Genomes of Monosporascus.</title>
        <authorList>
            <person name="Robinson A.J."/>
            <person name="Natvig D.O."/>
        </authorList>
    </citation>
    <scope>NUCLEOTIDE SEQUENCE [LARGE SCALE GENOMIC DNA]</scope>
    <source>
        <strain evidence="1 2">CBS 110550</strain>
    </source>
</reference>
<accession>A0A4Q4SZR4</accession>
<protein>
    <submittedName>
        <fullName evidence="1">Uncharacterized protein</fullName>
    </submittedName>
</protein>
<organism evidence="1 2">
    <name type="scientific">Monosporascus ibericus</name>
    <dbReference type="NCBI Taxonomy" id="155417"/>
    <lineage>
        <taxon>Eukaryota</taxon>
        <taxon>Fungi</taxon>
        <taxon>Dikarya</taxon>
        <taxon>Ascomycota</taxon>
        <taxon>Pezizomycotina</taxon>
        <taxon>Sordariomycetes</taxon>
        <taxon>Xylariomycetidae</taxon>
        <taxon>Xylariales</taxon>
        <taxon>Xylariales incertae sedis</taxon>
        <taxon>Monosporascus</taxon>
    </lineage>
</organism>
<sequence length="106" mass="12045">MPTQTTLGSLTFGMEIEFVVKGKAIRRPPIEETRRSILEAACEHVEWALRRGPAGEHARRVFVSEKVYDKKAEAAKAERKYEAWIVKEEISLHIDAANDEEDHGPD</sequence>
<comment type="caution">
    <text evidence="1">The sequence shown here is derived from an EMBL/GenBank/DDBJ whole genome shotgun (WGS) entry which is preliminary data.</text>
</comment>
<dbReference type="AlphaFoldDB" id="A0A4Q4SZR4"/>
<name>A0A4Q4SZR4_9PEZI</name>
<gene>
    <name evidence="1" type="ORF">DL764_007581</name>
</gene>
<dbReference type="Proteomes" id="UP000293360">
    <property type="component" value="Unassembled WGS sequence"/>
</dbReference>
<dbReference type="OrthoDB" id="4654185at2759"/>
<evidence type="ECO:0000313" key="1">
    <source>
        <dbReference type="EMBL" id="RYO95829.1"/>
    </source>
</evidence>
<proteinExistence type="predicted"/>
<dbReference type="EMBL" id="QJNU01000533">
    <property type="protein sequence ID" value="RYO95829.1"/>
    <property type="molecule type" value="Genomic_DNA"/>
</dbReference>